<name>A0AA41R589_9BACT</name>
<evidence type="ECO:0000313" key="2">
    <source>
        <dbReference type="Proteomes" id="UP001165427"/>
    </source>
</evidence>
<accession>A0AA41R589</accession>
<sequence length="89" mass="10182">MTPKEVPCTAAMAHLLAEQGYWRKAAAMYRALIAQHPERGDLRSALQHLEQRQAERQAPTRRDVALLLREWSDELRANNKQRSGGKKTC</sequence>
<reference evidence="1" key="1">
    <citation type="submission" date="2022-04" db="EMBL/GenBank/DDBJ databases">
        <title>Desulfatitalea alkaliphila sp. nov., a novel anaerobic sulfate-reducing bacterium isolated from terrestrial mud volcano, Taman Peninsula, Russia.</title>
        <authorList>
            <person name="Khomyakova M.A."/>
            <person name="Merkel A.Y."/>
            <person name="Slobodkin A.I."/>
        </authorList>
    </citation>
    <scope>NUCLEOTIDE SEQUENCE</scope>
    <source>
        <strain evidence="1">M08but</strain>
    </source>
</reference>
<dbReference type="AlphaFoldDB" id="A0AA41R589"/>
<comment type="caution">
    <text evidence="1">The sequence shown here is derived from an EMBL/GenBank/DDBJ whole genome shotgun (WGS) entry which is preliminary data.</text>
</comment>
<keyword evidence="2" id="KW-1185">Reference proteome</keyword>
<proteinExistence type="predicted"/>
<organism evidence="1 2">
    <name type="scientific">Desulfatitalea alkaliphila</name>
    <dbReference type="NCBI Taxonomy" id="2929485"/>
    <lineage>
        <taxon>Bacteria</taxon>
        <taxon>Pseudomonadati</taxon>
        <taxon>Thermodesulfobacteriota</taxon>
        <taxon>Desulfobacteria</taxon>
        <taxon>Desulfobacterales</taxon>
        <taxon>Desulfosarcinaceae</taxon>
        <taxon>Desulfatitalea</taxon>
    </lineage>
</organism>
<dbReference type="Proteomes" id="UP001165427">
    <property type="component" value="Unassembled WGS sequence"/>
</dbReference>
<evidence type="ECO:0000313" key="1">
    <source>
        <dbReference type="EMBL" id="MCJ8502554.1"/>
    </source>
</evidence>
<gene>
    <name evidence="1" type="ORF">MRX98_18400</name>
</gene>
<protein>
    <recommendedName>
        <fullName evidence="3">Tetratricopeptide repeat-containing protein</fullName>
    </recommendedName>
</protein>
<dbReference type="RefSeq" id="WP_246913509.1">
    <property type="nucleotide sequence ID" value="NZ_JALJRB010000028.1"/>
</dbReference>
<dbReference type="EMBL" id="JALJRB010000028">
    <property type="protein sequence ID" value="MCJ8502554.1"/>
    <property type="molecule type" value="Genomic_DNA"/>
</dbReference>
<evidence type="ECO:0008006" key="3">
    <source>
        <dbReference type="Google" id="ProtNLM"/>
    </source>
</evidence>